<comment type="caution">
    <text evidence="2">The sequence shown here is derived from an EMBL/GenBank/DDBJ whole genome shotgun (WGS) entry which is preliminary data.</text>
</comment>
<dbReference type="RefSeq" id="WP_183774680.1">
    <property type="nucleotide sequence ID" value="NZ_JAVDUP010000008.1"/>
</dbReference>
<proteinExistence type="predicted"/>
<gene>
    <name evidence="2" type="ORF">J2W52_005166</name>
</gene>
<dbReference type="Proteomes" id="UP001250791">
    <property type="component" value="Unassembled WGS sequence"/>
</dbReference>
<evidence type="ECO:0000313" key="2">
    <source>
        <dbReference type="EMBL" id="MDR6903533.1"/>
    </source>
</evidence>
<organism evidence="2 3">
    <name type="scientific">Rhizobium miluonense</name>
    <dbReference type="NCBI Taxonomy" id="411945"/>
    <lineage>
        <taxon>Bacteria</taxon>
        <taxon>Pseudomonadati</taxon>
        <taxon>Pseudomonadota</taxon>
        <taxon>Alphaproteobacteria</taxon>
        <taxon>Hyphomicrobiales</taxon>
        <taxon>Rhizobiaceae</taxon>
        <taxon>Rhizobium/Agrobacterium group</taxon>
        <taxon>Rhizobium</taxon>
    </lineage>
</organism>
<name>A0ABU1SXB1_9HYPH</name>
<protein>
    <submittedName>
        <fullName evidence="2">Lantibiotic modifying enzyme</fullName>
    </submittedName>
</protein>
<reference evidence="2 3" key="1">
    <citation type="submission" date="2023-07" db="EMBL/GenBank/DDBJ databases">
        <title>Sorghum-associated microbial communities from plants grown in Nebraska, USA.</title>
        <authorList>
            <person name="Schachtman D."/>
        </authorList>
    </citation>
    <scope>NUCLEOTIDE SEQUENCE [LARGE SCALE GENOMIC DNA]</scope>
    <source>
        <strain evidence="2 3">3199</strain>
    </source>
</reference>
<evidence type="ECO:0000313" key="3">
    <source>
        <dbReference type="Proteomes" id="UP001250791"/>
    </source>
</evidence>
<dbReference type="Pfam" id="PF13575">
    <property type="entry name" value="DUF4135"/>
    <property type="match status" value="1"/>
</dbReference>
<accession>A0ABU1SXB1</accession>
<dbReference type="EMBL" id="JAVDUP010000008">
    <property type="protein sequence ID" value="MDR6903533.1"/>
    <property type="molecule type" value="Genomic_DNA"/>
</dbReference>
<dbReference type="InterPro" id="IPR025410">
    <property type="entry name" value="Lant_dehyd"/>
</dbReference>
<feature type="domain" description="Lantibiotic biosynthesis protein dehydration" evidence="1">
    <location>
        <begin position="267"/>
        <end position="374"/>
    </location>
</feature>
<keyword evidence="3" id="KW-1185">Reference proteome</keyword>
<sequence length="439" mass="50076">MQLATASNVTKLIDNEIAKISKKFSSSLSTQEAYLRSIGLPREEIKPLLFRQQRAYENRVSLLKTNSCTAVQAALANTDSCPISVQLLDADLHGSKLPIRLTFDDRSLVLKYGDLNCYKLVEELVREGFDLNMKVASLTRDETEFGWFSRTWIREGDRGDPKRQAYGLGFLAAIVFYFNIFDIDYENYIMTPAGSIPIDLECFLYPLDNRAFSFSADFVAISNSVIGVDASNGRSIFSEYSDLHLSQNGFEIVRDVPRTEHPIRDEQGNIARVADYIREFSDGYNDTIRALIRNNERNAAILESLKLRSRKLFRPTSFYKLLVEEMSAYGVGLMREVFRGRIKIAGTPPTFPTIPITDWEFAQLSAGNIPIFHVDIHNCQIYSNYRPTRHAWFKSPFSQWREKILMLNEPRISTTLRMMVNRLVSADDGGHSRRAIPSV</sequence>
<evidence type="ECO:0000259" key="1">
    <source>
        <dbReference type="Pfam" id="PF13575"/>
    </source>
</evidence>